<dbReference type="RefSeq" id="WP_004976682.1">
    <property type="nucleotide sequence ID" value="NZ_AP031566.1"/>
</dbReference>
<reference evidence="2" key="6">
    <citation type="journal article" date="2022" name="Sci. Total Environ.">
        <title>Prevalence, transmission, and molecular epidemiology of tet(X)-positive bacteria among humans, animals, and environmental niches in China: An epidemiological, and genomic-based study.</title>
        <authorList>
            <person name="Dong N."/>
            <person name="Zeng Y."/>
            <person name="Cai C."/>
            <person name="Sun C."/>
            <person name="Lu J."/>
            <person name="Liu C."/>
            <person name="Zhou H."/>
            <person name="Sun Q."/>
            <person name="Shu L."/>
            <person name="Wang H."/>
            <person name="Wang Y."/>
            <person name="Wang S."/>
            <person name="Wu C."/>
            <person name="Chan E.W."/>
            <person name="Chen G."/>
            <person name="Shen Z."/>
            <person name="Chen S."/>
            <person name="Zhang R."/>
        </authorList>
    </citation>
    <scope>NUCLEOTIDE SEQUENCE</scope>
    <source>
        <strain evidence="2">DF49-4</strain>
    </source>
</reference>
<evidence type="ECO:0000313" key="7">
    <source>
        <dbReference type="Proteomes" id="UP001174419"/>
    </source>
</evidence>
<dbReference type="Proteomes" id="UP000405075">
    <property type="component" value="Chromosome"/>
</dbReference>
<keyword evidence="1" id="KW-0812">Transmembrane</keyword>
<evidence type="ECO:0000313" key="6">
    <source>
        <dbReference type="Proteomes" id="UP000663954"/>
    </source>
</evidence>
<evidence type="ECO:0000313" key="2">
    <source>
        <dbReference type="EMBL" id="MDM1719237.1"/>
    </source>
</evidence>
<dbReference type="EMBL" id="CP046045">
    <property type="protein sequence ID" value="QGM27744.1"/>
    <property type="molecule type" value="Genomic_DNA"/>
</dbReference>
<evidence type="ECO:0000313" key="5">
    <source>
        <dbReference type="Proteomes" id="UP000405075"/>
    </source>
</evidence>
<keyword evidence="1" id="KW-1133">Transmembrane helix</keyword>
<evidence type="ECO:0000313" key="4">
    <source>
        <dbReference type="EMBL" id="QTD60854.1"/>
    </source>
</evidence>
<sequence>MSILGIAITTILGLLGIAAIIIGFFGGETYLVIVGILLLVSGALTLSMFKKRLSNPFKD</sequence>
<dbReference type="EMBL" id="JACANG010000014">
    <property type="protein sequence ID" value="MDM1719237.1"/>
    <property type="molecule type" value="Genomic_DNA"/>
</dbReference>
<reference evidence="4 6" key="3">
    <citation type="journal article" date="2020" name="Front. Cell. Infect. Microbiol.">
        <title>Characterization of Three Porcine Acinetobacter towneri Strains Co-Harboring tet(X3) and bla OXA-58.</title>
        <authorList>
            <person name="Ma J."/>
            <person name="Wang J."/>
            <person name="Feng J."/>
            <person name="Liu Y."/>
            <person name="Yang B."/>
            <person name="Li R."/>
            <person name="Bai L."/>
            <person name="He T."/>
            <person name="Wang X."/>
            <person name="Yang Z."/>
        </authorList>
    </citation>
    <scope>NUCLEOTIDE SEQUENCE [LARGE SCALE GENOMIC DNA]</scope>
    <source>
        <strain evidence="4 6">GX5</strain>
    </source>
</reference>
<dbReference type="EMBL" id="CP071770">
    <property type="protein sequence ID" value="QTD60854.1"/>
    <property type="molecule type" value="Genomic_DNA"/>
</dbReference>
<name>A0AAP4M3J3_9GAMM</name>
<reference evidence="2" key="4">
    <citation type="submission" date="2020-06" db="EMBL/GenBank/DDBJ databases">
        <authorList>
            <person name="Dong N."/>
        </authorList>
    </citation>
    <scope>NUCLEOTIDE SEQUENCE</scope>
    <source>
        <strain evidence="2">DF49-4</strain>
    </source>
</reference>
<dbReference type="AlphaFoldDB" id="A0AAP4M3J3"/>
<organism evidence="2 7">
    <name type="scientific">Acinetobacter towneri</name>
    <dbReference type="NCBI Taxonomy" id="202956"/>
    <lineage>
        <taxon>Bacteria</taxon>
        <taxon>Pseudomonadati</taxon>
        <taxon>Pseudomonadota</taxon>
        <taxon>Gammaproteobacteria</taxon>
        <taxon>Moraxellales</taxon>
        <taxon>Moraxellaceae</taxon>
        <taxon>Acinetobacter</taxon>
    </lineage>
</organism>
<keyword evidence="1" id="KW-0472">Membrane</keyword>
<dbReference type="Proteomes" id="UP000663954">
    <property type="component" value="Chromosome"/>
</dbReference>
<feature type="transmembrane region" description="Helical" evidence="1">
    <location>
        <begin position="29"/>
        <end position="49"/>
    </location>
</feature>
<dbReference type="Proteomes" id="UP001174419">
    <property type="component" value="Unassembled WGS sequence"/>
</dbReference>
<reference evidence="3" key="2">
    <citation type="submission" date="2019-11" db="EMBL/GenBank/DDBJ databases">
        <authorList>
            <person name="Yao H."/>
            <person name="Du X."/>
            <person name="Yu R."/>
            <person name="Li A."/>
        </authorList>
    </citation>
    <scope>NUCLEOTIDE SEQUENCE</scope>
    <source>
        <strain evidence="3">19110F47</strain>
    </source>
</reference>
<evidence type="ECO:0000256" key="1">
    <source>
        <dbReference type="SAM" id="Phobius"/>
    </source>
</evidence>
<evidence type="ECO:0000313" key="3">
    <source>
        <dbReference type="EMBL" id="QGM27744.1"/>
    </source>
</evidence>
<proteinExistence type="predicted"/>
<reference evidence="4" key="5">
    <citation type="submission" date="2021-03" db="EMBL/GenBank/DDBJ databases">
        <authorList>
            <person name="Ma J."/>
        </authorList>
    </citation>
    <scope>NUCLEOTIDE SEQUENCE</scope>
    <source>
        <strain evidence="4">GX5</strain>
    </source>
</reference>
<keyword evidence="6" id="KW-1185">Reference proteome</keyword>
<protein>
    <submittedName>
        <fullName evidence="2">Uncharacterized protein</fullName>
    </submittedName>
</protein>
<accession>A0AAP4M3J3</accession>
<gene>
    <name evidence="3" type="ORF">GJD93_08645</name>
    <name evidence="2" type="ORF">HX110_08810</name>
    <name evidence="4" type="ORF">J4G45_08410</name>
</gene>
<dbReference type="GeneID" id="64223029"/>
<reference evidence="5" key="1">
    <citation type="submission" date="2019-11" db="EMBL/GenBank/DDBJ databases">
        <title>Escherichia coli 1916D6.</title>
        <authorList>
            <person name="Yao H."/>
            <person name="Du X."/>
            <person name="Yu R."/>
            <person name="Li A."/>
        </authorList>
    </citation>
    <scope>NUCLEOTIDE SEQUENCE [LARGE SCALE GENOMIC DNA]</scope>
    <source>
        <strain evidence="5">19110F47</strain>
    </source>
</reference>